<dbReference type="EMBL" id="LGKN01000003">
    <property type="protein sequence ID" value="KPL89536.1"/>
    <property type="molecule type" value="Genomic_DNA"/>
</dbReference>
<organism evidence="3 4">
    <name type="scientific">Ardenticatena maritima</name>
    <dbReference type="NCBI Taxonomy" id="872965"/>
    <lineage>
        <taxon>Bacteria</taxon>
        <taxon>Bacillati</taxon>
        <taxon>Chloroflexota</taxon>
        <taxon>Ardenticatenia</taxon>
        <taxon>Ardenticatenales</taxon>
        <taxon>Ardenticatenaceae</taxon>
        <taxon>Ardenticatena</taxon>
    </lineage>
</organism>
<evidence type="ECO:0000313" key="3">
    <source>
        <dbReference type="EMBL" id="KPL89536.1"/>
    </source>
</evidence>
<reference evidence="3 4" key="1">
    <citation type="submission" date="2015-07" db="EMBL/GenBank/DDBJ databases">
        <title>Whole genome sequence of Ardenticatena maritima DSM 23922.</title>
        <authorList>
            <person name="Hemp J."/>
            <person name="Ward L.M."/>
            <person name="Pace L.A."/>
            <person name="Fischer W.W."/>
        </authorList>
    </citation>
    <scope>NUCLEOTIDE SEQUENCE [LARGE SCALE GENOMIC DNA]</scope>
    <source>
        <strain evidence="3 4">110S</strain>
    </source>
</reference>
<dbReference type="AlphaFoldDB" id="A0A0P6YGL9"/>
<dbReference type="Proteomes" id="UP000050502">
    <property type="component" value="Unassembled WGS sequence"/>
</dbReference>
<feature type="signal peptide" evidence="2">
    <location>
        <begin position="1"/>
        <end position="20"/>
    </location>
</feature>
<comment type="caution">
    <text evidence="3">The sequence shown here is derived from an EMBL/GenBank/DDBJ whole genome shotgun (WGS) entry which is preliminary data.</text>
</comment>
<name>A0A0P6YGL9_9CHLR</name>
<gene>
    <name evidence="3" type="ORF">SE16_03710</name>
</gene>
<feature type="region of interest" description="Disordered" evidence="1">
    <location>
        <begin position="24"/>
        <end position="47"/>
    </location>
</feature>
<evidence type="ECO:0000313" key="4">
    <source>
        <dbReference type="Proteomes" id="UP000050502"/>
    </source>
</evidence>
<keyword evidence="2" id="KW-0732">Signal</keyword>
<dbReference type="PROSITE" id="PS51257">
    <property type="entry name" value="PROKAR_LIPOPROTEIN"/>
    <property type="match status" value="1"/>
</dbReference>
<evidence type="ECO:0000256" key="1">
    <source>
        <dbReference type="SAM" id="MobiDB-lite"/>
    </source>
</evidence>
<evidence type="ECO:0008006" key="5">
    <source>
        <dbReference type="Google" id="ProtNLM"/>
    </source>
</evidence>
<proteinExistence type="predicted"/>
<dbReference type="RefSeq" id="WP_060687228.1">
    <property type="nucleotide sequence ID" value="NZ_LGKN01000003.1"/>
</dbReference>
<sequence length="419" mass="45800">MYRLWTTIFLLAIITLTACSTPPETLNTPTPAPSQTPATSQLPDHIPGTWVSPSEKTFALEIAPDGTVSMHADETTIDMQLVSNDDAGIFALDDGFSDPYFATFENNRMYVYRTPDTQRQPAFVLAKTDAQQRILPPEGDPAPLPNDLIGTWGMPGARAVWQMRIHPDGYATFGGEAGVFTGTLSANTQAMLFLDDGSNAPVPVERKGNLLLFASPLGDENTLGFVLQKVDENGTPLPWQHESVVPLPLFEPTLAETVIITHTWSGQAEESPIQGVFALSITQTGATGTATYSVGTGANAMTQTVPITIPAPALNNLLNAAAYAPLLDEPYRAVLLASDNYPFYGVEIKTTDRTVRYGALSQLPIPLPWRVTLDNTSTVYVTYTTEMGRALYALDAYLRRDIQQQMVPWYRPWRIADDN</sequence>
<feature type="chain" id="PRO_5006133587" description="Lipoprotein" evidence="2">
    <location>
        <begin position="21"/>
        <end position="419"/>
    </location>
</feature>
<accession>A0A0P6YGL9</accession>
<evidence type="ECO:0000256" key="2">
    <source>
        <dbReference type="SAM" id="SignalP"/>
    </source>
</evidence>
<protein>
    <recommendedName>
        <fullName evidence="5">Lipoprotein</fullName>
    </recommendedName>
</protein>